<keyword evidence="1" id="KW-0472">Membrane</keyword>
<dbReference type="Proteomes" id="UP000024635">
    <property type="component" value="Unassembled WGS sequence"/>
</dbReference>
<accession>A0A016U3Y0</accession>
<dbReference type="OrthoDB" id="5872832at2759"/>
<reference evidence="3" key="1">
    <citation type="journal article" date="2015" name="Nat. Genet.">
        <title>The genome and transcriptome of the zoonotic hookworm Ancylostoma ceylanicum identify infection-specific gene families.</title>
        <authorList>
            <person name="Schwarz E.M."/>
            <person name="Hu Y."/>
            <person name="Antoshechkin I."/>
            <person name="Miller M.M."/>
            <person name="Sternberg P.W."/>
            <person name="Aroian R.V."/>
        </authorList>
    </citation>
    <scope>NUCLEOTIDE SEQUENCE</scope>
    <source>
        <strain evidence="3">HY135</strain>
    </source>
</reference>
<evidence type="ECO:0000313" key="2">
    <source>
        <dbReference type="EMBL" id="EYC09333.1"/>
    </source>
</evidence>
<sequence length="258" mass="29758">MRRFAPSLPVMSSFHLFDHDDRALSTIDLGSEFCLSFPNSCKSNQKVDMYCCWSQNFITIMSTFLCISVFEVSRKRYYSVDSLSREETEAALERPGCYNSNISANIAHEFESMQKEPRKALAHYKAHFVEPPSDKILDRPCFDAIAEAVESLIVASCKWIMFLAVLTIIMTVLVIVILLYNSGQGELLPHLNRVRSPHRNPLVWFFIKMDGEENKFNDEDLTDFSIIQELKEFDIDKDLTVSTVIRILCYIERTLNEL</sequence>
<dbReference type="AlphaFoldDB" id="A0A016U3Y0"/>
<comment type="caution">
    <text evidence="2">The sequence shown here is derived from an EMBL/GenBank/DDBJ whole genome shotgun (WGS) entry which is preliminary data.</text>
</comment>
<keyword evidence="1" id="KW-0812">Transmembrane</keyword>
<dbReference type="EMBL" id="JARK01001397">
    <property type="protein sequence ID" value="EYC09333.1"/>
    <property type="molecule type" value="Genomic_DNA"/>
</dbReference>
<protein>
    <submittedName>
        <fullName evidence="2">Uncharacterized protein</fullName>
    </submittedName>
</protein>
<keyword evidence="1" id="KW-1133">Transmembrane helix</keyword>
<feature type="transmembrane region" description="Helical" evidence="1">
    <location>
        <begin position="159"/>
        <end position="180"/>
    </location>
</feature>
<evidence type="ECO:0000313" key="3">
    <source>
        <dbReference type="Proteomes" id="UP000024635"/>
    </source>
</evidence>
<name>A0A016U3Y0_9BILA</name>
<evidence type="ECO:0000256" key="1">
    <source>
        <dbReference type="SAM" id="Phobius"/>
    </source>
</evidence>
<organism evidence="2 3">
    <name type="scientific">Ancylostoma ceylanicum</name>
    <dbReference type="NCBI Taxonomy" id="53326"/>
    <lineage>
        <taxon>Eukaryota</taxon>
        <taxon>Metazoa</taxon>
        <taxon>Ecdysozoa</taxon>
        <taxon>Nematoda</taxon>
        <taxon>Chromadorea</taxon>
        <taxon>Rhabditida</taxon>
        <taxon>Rhabditina</taxon>
        <taxon>Rhabditomorpha</taxon>
        <taxon>Strongyloidea</taxon>
        <taxon>Ancylostomatidae</taxon>
        <taxon>Ancylostomatinae</taxon>
        <taxon>Ancylostoma</taxon>
    </lineage>
</organism>
<proteinExistence type="predicted"/>
<keyword evidence="3" id="KW-1185">Reference proteome</keyword>
<gene>
    <name evidence="2" type="primary">Acey_s0061.g3285</name>
    <name evidence="2" type="ORF">Y032_0061g3285</name>
</gene>